<dbReference type="RefSeq" id="WP_079654109.1">
    <property type="nucleotide sequence ID" value="NZ_LT670846.1"/>
</dbReference>
<dbReference type="InterPro" id="IPR003849">
    <property type="entry name" value="Preprotein_translocase_YajC"/>
</dbReference>
<dbReference type="GO" id="GO:0005886">
    <property type="term" value="C:plasma membrane"/>
    <property type="evidence" value="ECO:0007669"/>
    <property type="project" value="UniProtKB-SubCell"/>
</dbReference>
<dbReference type="PANTHER" id="PTHR33909">
    <property type="entry name" value="SEC TRANSLOCON ACCESSORY COMPLEX SUBUNIT YAJC"/>
    <property type="match status" value="1"/>
</dbReference>
<name>A0A1M6SD32_9AQUI</name>
<dbReference type="GO" id="GO:0015031">
    <property type="term" value="P:protein transport"/>
    <property type="evidence" value="ECO:0007669"/>
    <property type="project" value="UniProtKB-KW"/>
</dbReference>
<comment type="subcellular location">
    <subcellularLocation>
        <location evidence="1">Cell membrane</location>
        <topology evidence="1">Single-pass membrane protein</topology>
    </subcellularLocation>
</comment>
<keyword evidence="13" id="KW-1185">Reference proteome</keyword>
<keyword evidence="10 11" id="KW-0472">Membrane</keyword>
<evidence type="ECO:0000256" key="4">
    <source>
        <dbReference type="ARBA" id="ARBA00022448"/>
    </source>
</evidence>
<keyword evidence="6 11" id="KW-0812">Transmembrane</keyword>
<evidence type="ECO:0000256" key="3">
    <source>
        <dbReference type="ARBA" id="ARBA00014962"/>
    </source>
</evidence>
<evidence type="ECO:0000256" key="9">
    <source>
        <dbReference type="ARBA" id="ARBA00023010"/>
    </source>
</evidence>
<evidence type="ECO:0000256" key="2">
    <source>
        <dbReference type="ARBA" id="ARBA00006742"/>
    </source>
</evidence>
<dbReference type="SMART" id="SM01323">
    <property type="entry name" value="YajC"/>
    <property type="match status" value="1"/>
</dbReference>
<keyword evidence="7" id="KW-0653">Protein transport</keyword>
<evidence type="ECO:0000256" key="6">
    <source>
        <dbReference type="ARBA" id="ARBA00022692"/>
    </source>
</evidence>
<gene>
    <name evidence="12" type="ORF">SAMN05444391_0984</name>
</gene>
<keyword evidence="8 11" id="KW-1133">Transmembrane helix</keyword>
<dbReference type="STRING" id="381751.SAMN05444391_0984"/>
<dbReference type="EMBL" id="LT670846">
    <property type="protein sequence ID" value="SHK42684.1"/>
    <property type="molecule type" value="Genomic_DNA"/>
</dbReference>
<organism evidence="12 13">
    <name type="scientific">Thermocrinis minervae</name>
    <dbReference type="NCBI Taxonomy" id="381751"/>
    <lineage>
        <taxon>Bacteria</taxon>
        <taxon>Pseudomonadati</taxon>
        <taxon>Aquificota</taxon>
        <taxon>Aquificia</taxon>
        <taxon>Aquificales</taxon>
        <taxon>Aquificaceae</taxon>
        <taxon>Thermocrinis</taxon>
    </lineage>
</organism>
<proteinExistence type="inferred from homology"/>
<accession>A0A1M6SD32</accession>
<dbReference type="OrthoDB" id="9800132at2"/>
<keyword evidence="4" id="KW-0813">Transport</keyword>
<keyword evidence="5" id="KW-1003">Cell membrane</keyword>
<sequence length="110" mass="12568">MLDFAFAQQQNAHPDPVSALLFQIIFFIGIFAIFYFLIVRPQQKARKKHQEFLANLKKGDKVITSGGIWGTVVDIGEHTITLKVDANTRITFSKEAIISYQPKQEEEQKD</sequence>
<evidence type="ECO:0000256" key="8">
    <source>
        <dbReference type="ARBA" id="ARBA00022989"/>
    </source>
</evidence>
<keyword evidence="9" id="KW-0811">Translocation</keyword>
<dbReference type="AlphaFoldDB" id="A0A1M6SD32"/>
<comment type="similarity">
    <text evidence="2">Belongs to the YajC family.</text>
</comment>
<evidence type="ECO:0000256" key="10">
    <source>
        <dbReference type="ARBA" id="ARBA00023136"/>
    </source>
</evidence>
<evidence type="ECO:0000256" key="5">
    <source>
        <dbReference type="ARBA" id="ARBA00022475"/>
    </source>
</evidence>
<evidence type="ECO:0000313" key="12">
    <source>
        <dbReference type="EMBL" id="SHK42684.1"/>
    </source>
</evidence>
<evidence type="ECO:0000313" key="13">
    <source>
        <dbReference type="Proteomes" id="UP000189810"/>
    </source>
</evidence>
<dbReference type="NCBIfam" id="TIGR00739">
    <property type="entry name" value="yajC"/>
    <property type="match status" value="1"/>
</dbReference>
<reference evidence="12 13" key="1">
    <citation type="submission" date="2016-11" db="EMBL/GenBank/DDBJ databases">
        <authorList>
            <person name="Jaros S."/>
            <person name="Januszkiewicz K."/>
            <person name="Wedrychowicz H."/>
        </authorList>
    </citation>
    <scope>NUCLEOTIDE SEQUENCE [LARGE SCALE GENOMIC DNA]</scope>
    <source>
        <strain evidence="12 13">DSM 19557</strain>
    </source>
</reference>
<dbReference type="PANTHER" id="PTHR33909:SF1">
    <property type="entry name" value="SEC TRANSLOCON ACCESSORY COMPLEX SUBUNIT YAJC"/>
    <property type="match status" value="1"/>
</dbReference>
<evidence type="ECO:0000256" key="1">
    <source>
        <dbReference type="ARBA" id="ARBA00004162"/>
    </source>
</evidence>
<dbReference type="Pfam" id="PF02699">
    <property type="entry name" value="YajC"/>
    <property type="match status" value="1"/>
</dbReference>
<dbReference type="Proteomes" id="UP000189810">
    <property type="component" value="Chromosome I"/>
</dbReference>
<protein>
    <recommendedName>
        <fullName evidence="3">Sec translocon accessory complex subunit YajC</fullName>
    </recommendedName>
</protein>
<evidence type="ECO:0000256" key="11">
    <source>
        <dbReference type="SAM" id="Phobius"/>
    </source>
</evidence>
<evidence type="ECO:0000256" key="7">
    <source>
        <dbReference type="ARBA" id="ARBA00022927"/>
    </source>
</evidence>
<dbReference type="PRINTS" id="PR01853">
    <property type="entry name" value="YAJCTRNLCASE"/>
</dbReference>
<feature type="transmembrane region" description="Helical" evidence="11">
    <location>
        <begin position="20"/>
        <end position="39"/>
    </location>
</feature>